<organism evidence="2 3">
    <name type="scientific">Emiliania huxleyi (strain CCMP1516)</name>
    <dbReference type="NCBI Taxonomy" id="280463"/>
    <lineage>
        <taxon>Eukaryota</taxon>
        <taxon>Haptista</taxon>
        <taxon>Haptophyta</taxon>
        <taxon>Prymnesiophyceae</taxon>
        <taxon>Isochrysidales</taxon>
        <taxon>Noelaerhabdaceae</taxon>
        <taxon>Emiliania</taxon>
    </lineage>
</organism>
<protein>
    <recommendedName>
        <fullName evidence="1">Thioredoxin domain-containing protein</fullName>
    </recommendedName>
</protein>
<dbReference type="GO" id="GO:0005788">
    <property type="term" value="C:endoplasmic reticulum lumen"/>
    <property type="evidence" value="ECO:0007669"/>
    <property type="project" value="TreeGrafter"/>
</dbReference>
<dbReference type="EnsemblProtists" id="EOD39358">
    <property type="protein sequence ID" value="EOD39358"/>
    <property type="gene ID" value="EMIHUDRAFT_454431"/>
</dbReference>
<dbReference type="PRINTS" id="PR00421">
    <property type="entry name" value="THIOREDOXIN"/>
</dbReference>
<dbReference type="eggNOG" id="KOG0191">
    <property type="taxonomic scope" value="Eukaryota"/>
</dbReference>
<dbReference type="GO" id="GO:0015035">
    <property type="term" value="F:protein-disulfide reductase activity"/>
    <property type="evidence" value="ECO:0007669"/>
    <property type="project" value="TreeGrafter"/>
</dbReference>
<dbReference type="GO" id="GO:0034976">
    <property type="term" value="P:response to endoplasmic reticulum stress"/>
    <property type="evidence" value="ECO:0007669"/>
    <property type="project" value="TreeGrafter"/>
</dbReference>
<dbReference type="HOGENOM" id="CLU_1071293_0_0_1"/>
<dbReference type="AlphaFoldDB" id="A0A0D3KUC3"/>
<dbReference type="InterPro" id="IPR013766">
    <property type="entry name" value="Thioredoxin_domain"/>
</dbReference>
<dbReference type="PROSITE" id="PS51352">
    <property type="entry name" value="THIOREDOXIN_2"/>
    <property type="match status" value="1"/>
</dbReference>
<dbReference type="RefSeq" id="XP_005791787.1">
    <property type="nucleotide sequence ID" value="XM_005791730.1"/>
</dbReference>
<evidence type="ECO:0000313" key="2">
    <source>
        <dbReference type="EnsemblProtists" id="EOD39358"/>
    </source>
</evidence>
<evidence type="ECO:0000313" key="3">
    <source>
        <dbReference type="Proteomes" id="UP000013827"/>
    </source>
</evidence>
<dbReference type="GeneID" id="17284629"/>
<dbReference type="PaxDb" id="2903-EOD39358"/>
<accession>A0A0D3KUC3</accession>
<dbReference type="InterPro" id="IPR017937">
    <property type="entry name" value="Thioredoxin_CS"/>
</dbReference>
<sequence length="260" mass="26892">MRLLLALAAAVAAEPLYDFSSSALVELTDDNFETLVVGDATSLWVVEFYADWCGHCKQFAPGFAKAAGNLKGIVKFGAVNAEKASKTASLYGVNGYPTVKVLMPEVTRNPYTGKLGKVAKDYGGPRTARGVVDYATSLLPSELVAAVTDGGLESFLSEGALPKALLLGSKPAVSPLLKSLALALKGRLQLGYAHGEAAPETATALGADTLPRCRREWLLPFIGTCARVGVDGFPRLAVVPAGKGAAESISYTGETGAGAG</sequence>
<dbReference type="KEGG" id="ehx:EMIHUDRAFT_454431"/>
<dbReference type="OMA" id="PRCRREW"/>
<reference evidence="3" key="1">
    <citation type="journal article" date="2013" name="Nature">
        <title>Pan genome of the phytoplankton Emiliania underpins its global distribution.</title>
        <authorList>
            <person name="Read B.A."/>
            <person name="Kegel J."/>
            <person name="Klute M.J."/>
            <person name="Kuo A."/>
            <person name="Lefebvre S.C."/>
            <person name="Maumus F."/>
            <person name="Mayer C."/>
            <person name="Miller J."/>
            <person name="Monier A."/>
            <person name="Salamov A."/>
            <person name="Young J."/>
            <person name="Aguilar M."/>
            <person name="Claverie J.M."/>
            <person name="Frickenhaus S."/>
            <person name="Gonzalez K."/>
            <person name="Herman E.K."/>
            <person name="Lin Y.C."/>
            <person name="Napier J."/>
            <person name="Ogata H."/>
            <person name="Sarno A.F."/>
            <person name="Shmutz J."/>
            <person name="Schroeder D."/>
            <person name="de Vargas C."/>
            <person name="Verret F."/>
            <person name="von Dassow P."/>
            <person name="Valentin K."/>
            <person name="Van de Peer Y."/>
            <person name="Wheeler G."/>
            <person name="Dacks J.B."/>
            <person name="Delwiche C.F."/>
            <person name="Dyhrman S.T."/>
            <person name="Glockner G."/>
            <person name="John U."/>
            <person name="Richards T."/>
            <person name="Worden A.Z."/>
            <person name="Zhang X."/>
            <person name="Grigoriev I.V."/>
            <person name="Allen A.E."/>
            <person name="Bidle K."/>
            <person name="Borodovsky M."/>
            <person name="Bowler C."/>
            <person name="Brownlee C."/>
            <person name="Cock J.M."/>
            <person name="Elias M."/>
            <person name="Gladyshev V.N."/>
            <person name="Groth M."/>
            <person name="Guda C."/>
            <person name="Hadaegh A."/>
            <person name="Iglesias-Rodriguez M.D."/>
            <person name="Jenkins J."/>
            <person name="Jones B.M."/>
            <person name="Lawson T."/>
            <person name="Leese F."/>
            <person name="Lindquist E."/>
            <person name="Lobanov A."/>
            <person name="Lomsadze A."/>
            <person name="Malik S.B."/>
            <person name="Marsh M.E."/>
            <person name="Mackinder L."/>
            <person name="Mock T."/>
            <person name="Mueller-Roeber B."/>
            <person name="Pagarete A."/>
            <person name="Parker M."/>
            <person name="Probert I."/>
            <person name="Quesneville H."/>
            <person name="Raines C."/>
            <person name="Rensing S.A."/>
            <person name="Riano-Pachon D.M."/>
            <person name="Richier S."/>
            <person name="Rokitta S."/>
            <person name="Shiraiwa Y."/>
            <person name="Soanes D.M."/>
            <person name="van der Giezen M."/>
            <person name="Wahlund T.M."/>
            <person name="Williams B."/>
            <person name="Wilson W."/>
            <person name="Wolfe G."/>
            <person name="Wurch L.L."/>
        </authorList>
    </citation>
    <scope>NUCLEOTIDE SEQUENCE</scope>
</reference>
<dbReference type="InterPro" id="IPR036249">
    <property type="entry name" value="Thioredoxin-like_sf"/>
</dbReference>
<dbReference type="PROSITE" id="PS00194">
    <property type="entry name" value="THIOREDOXIN_1"/>
    <property type="match status" value="1"/>
</dbReference>
<proteinExistence type="predicted"/>
<dbReference type="Proteomes" id="UP000013827">
    <property type="component" value="Unassembled WGS sequence"/>
</dbReference>
<dbReference type="Pfam" id="PF00085">
    <property type="entry name" value="Thioredoxin"/>
    <property type="match status" value="1"/>
</dbReference>
<dbReference type="STRING" id="2903.R1DV80"/>
<evidence type="ECO:0000259" key="1">
    <source>
        <dbReference type="PROSITE" id="PS51352"/>
    </source>
</evidence>
<dbReference type="PANTHER" id="PTHR45815:SF3">
    <property type="entry name" value="PROTEIN DISULFIDE-ISOMERASE A6"/>
    <property type="match status" value="1"/>
</dbReference>
<keyword evidence="3" id="KW-1185">Reference proteome</keyword>
<dbReference type="PANTHER" id="PTHR45815">
    <property type="entry name" value="PROTEIN DISULFIDE-ISOMERASE A6"/>
    <property type="match status" value="1"/>
</dbReference>
<dbReference type="Gene3D" id="3.40.30.10">
    <property type="entry name" value="Glutaredoxin"/>
    <property type="match status" value="2"/>
</dbReference>
<reference evidence="2" key="2">
    <citation type="submission" date="2024-10" db="UniProtKB">
        <authorList>
            <consortium name="EnsemblProtists"/>
        </authorList>
    </citation>
    <scope>IDENTIFICATION</scope>
</reference>
<feature type="domain" description="Thioredoxin" evidence="1">
    <location>
        <begin position="2"/>
        <end position="140"/>
    </location>
</feature>
<name>A0A0D3KUC3_EMIH1</name>
<dbReference type="SUPFAM" id="SSF52833">
    <property type="entry name" value="Thioredoxin-like"/>
    <property type="match status" value="1"/>
</dbReference>